<dbReference type="InterPro" id="IPR005135">
    <property type="entry name" value="Endo/exonuclease/phosphatase"/>
</dbReference>
<dbReference type="Proteomes" id="UP001589748">
    <property type="component" value="Unassembled WGS sequence"/>
</dbReference>
<keyword evidence="3" id="KW-0540">Nuclease</keyword>
<keyword evidence="3" id="KW-0255">Endonuclease</keyword>
<keyword evidence="4" id="KW-1185">Reference proteome</keyword>
<evidence type="ECO:0000313" key="4">
    <source>
        <dbReference type="Proteomes" id="UP001589748"/>
    </source>
</evidence>
<proteinExistence type="predicted"/>
<name>A0ABV5LU78_9ACTN</name>
<dbReference type="EMBL" id="JBHMDM010000005">
    <property type="protein sequence ID" value="MFB9377640.1"/>
    <property type="molecule type" value="Genomic_DNA"/>
</dbReference>
<dbReference type="SUPFAM" id="SSF56219">
    <property type="entry name" value="DNase I-like"/>
    <property type="match status" value="1"/>
</dbReference>
<dbReference type="RefSeq" id="WP_380138778.1">
    <property type="nucleotide sequence ID" value="NZ_JBHLUI010000010.1"/>
</dbReference>
<dbReference type="InterPro" id="IPR036691">
    <property type="entry name" value="Endo/exonu/phosph_ase_sf"/>
</dbReference>
<dbReference type="GO" id="GO:0004519">
    <property type="term" value="F:endonuclease activity"/>
    <property type="evidence" value="ECO:0007669"/>
    <property type="project" value="UniProtKB-KW"/>
</dbReference>
<comment type="caution">
    <text evidence="3">The sequence shown here is derived from an EMBL/GenBank/DDBJ whole genome shotgun (WGS) entry which is preliminary data.</text>
</comment>
<evidence type="ECO:0000259" key="2">
    <source>
        <dbReference type="Pfam" id="PF03372"/>
    </source>
</evidence>
<feature type="domain" description="Endonuclease/exonuclease/phosphatase" evidence="2">
    <location>
        <begin position="115"/>
        <end position="325"/>
    </location>
</feature>
<evidence type="ECO:0000256" key="1">
    <source>
        <dbReference type="SAM" id="Phobius"/>
    </source>
</evidence>
<accession>A0ABV5LU78</accession>
<dbReference type="Pfam" id="PF03372">
    <property type="entry name" value="Exo_endo_phos"/>
    <property type="match status" value="1"/>
</dbReference>
<keyword evidence="3" id="KW-0378">Hydrolase</keyword>
<evidence type="ECO:0000313" key="3">
    <source>
        <dbReference type="EMBL" id="MFB9377640.1"/>
    </source>
</evidence>
<keyword evidence="1" id="KW-1133">Transmembrane helix</keyword>
<feature type="transmembrane region" description="Helical" evidence="1">
    <location>
        <begin position="46"/>
        <end position="69"/>
    </location>
</feature>
<keyword evidence="1" id="KW-0812">Transmembrane</keyword>
<organism evidence="3 4">
    <name type="scientific">Kineococcus gynurae</name>
    <dbReference type="NCBI Taxonomy" id="452979"/>
    <lineage>
        <taxon>Bacteria</taxon>
        <taxon>Bacillati</taxon>
        <taxon>Actinomycetota</taxon>
        <taxon>Actinomycetes</taxon>
        <taxon>Kineosporiales</taxon>
        <taxon>Kineosporiaceae</taxon>
        <taxon>Kineococcus</taxon>
    </lineage>
</organism>
<reference evidence="3 4" key="1">
    <citation type="submission" date="2024-09" db="EMBL/GenBank/DDBJ databases">
        <authorList>
            <person name="Sun Q."/>
            <person name="Mori K."/>
        </authorList>
    </citation>
    <scope>NUCLEOTIDE SEQUENCE [LARGE SCALE GENOMIC DNA]</scope>
    <source>
        <strain evidence="3 4">TISTR 1856</strain>
    </source>
</reference>
<keyword evidence="1" id="KW-0472">Membrane</keyword>
<protein>
    <submittedName>
        <fullName evidence="3">Endonuclease/exonuclease/phosphatase family protein</fullName>
    </submittedName>
</protein>
<gene>
    <name evidence="3" type="ORF">ACFFVI_11750</name>
</gene>
<sequence>MPTSRPVSSARRPLSLVGAGALTLAAALVAFPETVGLGGARPWVWIVPFRVPVGLGLAATAGVALLAGVRWRSLLPTALGLGLVAGVHGGTTVVRGLGEGHLPPARPGDVTVAGANLYVARADPSSVADLVLRDGIDVLALPETDRVLADRVAELVGARDGTPPTVFWTADGDPADPERMGTALLVSPRLGEYRSTGEVTGGLKAVVTARPVDGTGPVLVAAHTAAPIPRWLPAWRAETAAVVDFCERTPGVLLAGDLNATLDHPALAGLQHCAEAATAGGSGARGTWPADRSALLGAHIDHTLGDRRAWVPVGSRVVEVEGSDHRAVVARWRPVQE</sequence>
<dbReference type="Gene3D" id="3.60.10.10">
    <property type="entry name" value="Endonuclease/exonuclease/phosphatase"/>
    <property type="match status" value="1"/>
</dbReference>